<name>A0A2Z7A415_9LAMI</name>
<evidence type="ECO:0000313" key="1">
    <source>
        <dbReference type="EMBL" id="KZV13695.1"/>
    </source>
</evidence>
<evidence type="ECO:0000313" key="2">
    <source>
        <dbReference type="Proteomes" id="UP000250235"/>
    </source>
</evidence>
<keyword evidence="2" id="KW-1185">Reference proteome</keyword>
<protein>
    <submittedName>
        <fullName evidence="1">Uncharacterized protein</fullName>
    </submittedName>
</protein>
<reference evidence="1 2" key="1">
    <citation type="journal article" date="2015" name="Proc. Natl. Acad. Sci. U.S.A.">
        <title>The resurrection genome of Boea hygrometrica: A blueprint for survival of dehydration.</title>
        <authorList>
            <person name="Xiao L."/>
            <person name="Yang G."/>
            <person name="Zhang L."/>
            <person name="Yang X."/>
            <person name="Zhao S."/>
            <person name="Ji Z."/>
            <person name="Zhou Q."/>
            <person name="Hu M."/>
            <person name="Wang Y."/>
            <person name="Chen M."/>
            <person name="Xu Y."/>
            <person name="Jin H."/>
            <person name="Xiao X."/>
            <person name="Hu G."/>
            <person name="Bao F."/>
            <person name="Hu Y."/>
            <person name="Wan P."/>
            <person name="Li L."/>
            <person name="Deng X."/>
            <person name="Kuang T."/>
            <person name="Xiang C."/>
            <person name="Zhu J.K."/>
            <person name="Oliver M.J."/>
            <person name="He Y."/>
        </authorList>
    </citation>
    <scope>NUCLEOTIDE SEQUENCE [LARGE SCALE GENOMIC DNA]</scope>
    <source>
        <strain evidence="2">cv. XS01</strain>
    </source>
</reference>
<sequence>MTDWFLQALSVIPRGSWGDVARRFTMIRWADRKYENRVANLRPPRATAPTCLREVARSCALLDGGAASHGPRKLLRVERRESPPPSPMVAHHTAPLHATLADDDCTSVGHRRALLADRCRVVLRRCVHGGARGRAPACVLAALVIFMASPTGRRSGDAPAMS</sequence>
<dbReference type="AlphaFoldDB" id="A0A2Z7A415"/>
<dbReference type="Proteomes" id="UP000250235">
    <property type="component" value="Unassembled WGS sequence"/>
</dbReference>
<dbReference type="EMBL" id="KV028780">
    <property type="protein sequence ID" value="KZV13695.1"/>
    <property type="molecule type" value="Genomic_DNA"/>
</dbReference>
<organism evidence="1 2">
    <name type="scientific">Dorcoceras hygrometricum</name>
    <dbReference type="NCBI Taxonomy" id="472368"/>
    <lineage>
        <taxon>Eukaryota</taxon>
        <taxon>Viridiplantae</taxon>
        <taxon>Streptophyta</taxon>
        <taxon>Embryophyta</taxon>
        <taxon>Tracheophyta</taxon>
        <taxon>Spermatophyta</taxon>
        <taxon>Magnoliopsida</taxon>
        <taxon>eudicotyledons</taxon>
        <taxon>Gunneridae</taxon>
        <taxon>Pentapetalae</taxon>
        <taxon>asterids</taxon>
        <taxon>lamiids</taxon>
        <taxon>Lamiales</taxon>
        <taxon>Gesneriaceae</taxon>
        <taxon>Didymocarpoideae</taxon>
        <taxon>Trichosporeae</taxon>
        <taxon>Loxocarpinae</taxon>
        <taxon>Dorcoceras</taxon>
    </lineage>
</organism>
<gene>
    <name evidence="1" type="ORF">F511_45141</name>
</gene>
<proteinExistence type="predicted"/>
<accession>A0A2Z7A415</accession>